<sequence length="203" mass="22743">MNKFAFIVAITLVTGCASTNDRASQPAQKTKVWVNPALEKKSNQGEISGSEKQTIFNSAKSSCKMETLKIHVPSPSCVQPPRQDCSGLTGFSKGFCQSYTPPPNCDYSAQNQAYSAQEQFFDLCMNRAGFYIEGTEPAQQESIKDIVNSIPQLNAWYNENGDEWQRAKQLDDEISEDPSFRDMPTKQRLLMITKMVEAEFKSN</sequence>
<dbReference type="PROSITE" id="PS51257">
    <property type="entry name" value="PROKAR_LIPOPROTEIN"/>
    <property type="match status" value="1"/>
</dbReference>
<gene>
    <name evidence="1" type="ORF">FQP85_22085</name>
</gene>
<organism evidence="1 2">
    <name type="scientific">Pseudoalteromonas neustonica</name>
    <dbReference type="NCBI Taxonomy" id="1840331"/>
    <lineage>
        <taxon>Bacteria</taxon>
        <taxon>Pseudomonadati</taxon>
        <taxon>Pseudomonadota</taxon>
        <taxon>Gammaproteobacteria</taxon>
        <taxon>Alteromonadales</taxon>
        <taxon>Pseudoalteromonadaceae</taxon>
        <taxon>Pseudoalteromonas</taxon>
    </lineage>
</organism>
<protein>
    <submittedName>
        <fullName evidence="1">Uncharacterized protein</fullName>
    </submittedName>
</protein>
<dbReference type="Proteomes" id="UP000317938">
    <property type="component" value="Unassembled WGS sequence"/>
</dbReference>
<name>A0ABY3F857_9GAMM</name>
<dbReference type="RefSeq" id="WP_145242649.1">
    <property type="nucleotide sequence ID" value="NZ_VNFF01000034.1"/>
</dbReference>
<reference evidence="1 2" key="1">
    <citation type="submission" date="2019-07" db="EMBL/GenBank/DDBJ databases">
        <title>Diversity of Bacteria from Kongsfjorden, Arctic.</title>
        <authorList>
            <person name="Yu Y."/>
        </authorList>
    </citation>
    <scope>NUCLEOTIDE SEQUENCE [LARGE SCALE GENOMIC DNA]</scope>
    <source>
        <strain evidence="1 2">SM1927</strain>
    </source>
</reference>
<keyword evidence="2" id="KW-1185">Reference proteome</keyword>
<dbReference type="EMBL" id="VNFF01000034">
    <property type="protein sequence ID" value="TVU79884.1"/>
    <property type="molecule type" value="Genomic_DNA"/>
</dbReference>
<proteinExistence type="predicted"/>
<evidence type="ECO:0000313" key="1">
    <source>
        <dbReference type="EMBL" id="TVU79884.1"/>
    </source>
</evidence>
<evidence type="ECO:0000313" key="2">
    <source>
        <dbReference type="Proteomes" id="UP000317938"/>
    </source>
</evidence>
<comment type="caution">
    <text evidence="1">The sequence shown here is derived from an EMBL/GenBank/DDBJ whole genome shotgun (WGS) entry which is preliminary data.</text>
</comment>
<accession>A0ABY3F857</accession>